<keyword evidence="3" id="KW-1185">Reference proteome</keyword>
<gene>
    <name evidence="2" type="ORF">PY650_35650</name>
</gene>
<organism evidence="2 3">
    <name type="scientific">Rhizobium calliandrae</name>
    <dbReference type="NCBI Taxonomy" id="1312182"/>
    <lineage>
        <taxon>Bacteria</taxon>
        <taxon>Pseudomonadati</taxon>
        <taxon>Pseudomonadota</taxon>
        <taxon>Alphaproteobacteria</taxon>
        <taxon>Hyphomicrobiales</taxon>
        <taxon>Rhizobiaceae</taxon>
        <taxon>Rhizobium/Agrobacterium group</taxon>
        <taxon>Rhizobium</taxon>
    </lineage>
</organism>
<feature type="transmembrane region" description="Helical" evidence="1">
    <location>
        <begin position="152"/>
        <end position="173"/>
    </location>
</feature>
<proteinExistence type="predicted"/>
<keyword evidence="1" id="KW-0472">Membrane</keyword>
<protein>
    <submittedName>
        <fullName evidence="2">Uncharacterized protein</fullName>
    </submittedName>
</protein>
<comment type="caution">
    <text evidence="2">The sequence shown here is derived from an EMBL/GenBank/DDBJ whole genome shotgun (WGS) entry which is preliminary data.</text>
</comment>
<evidence type="ECO:0000256" key="1">
    <source>
        <dbReference type="SAM" id="Phobius"/>
    </source>
</evidence>
<reference evidence="2" key="1">
    <citation type="submission" date="2023-06" db="EMBL/GenBank/DDBJ databases">
        <title>Phylogenetic Diversity of Rhizobium strains.</title>
        <authorList>
            <person name="Moura F.T."/>
            <person name="Helene L.C.F."/>
            <person name="Hungria M."/>
        </authorList>
    </citation>
    <scope>NUCLEOTIDE SEQUENCE</scope>
    <source>
        <strain evidence="2">CCGE524</strain>
    </source>
</reference>
<dbReference type="RefSeq" id="WP_285884765.1">
    <property type="nucleotide sequence ID" value="NZ_JARFYN010000109.1"/>
</dbReference>
<keyword evidence="1" id="KW-1133">Transmembrane helix</keyword>
<name>A0ABT7KQP3_9HYPH</name>
<dbReference type="EMBL" id="JARFYN010000109">
    <property type="protein sequence ID" value="MDL2410786.1"/>
    <property type="molecule type" value="Genomic_DNA"/>
</dbReference>
<evidence type="ECO:0000313" key="3">
    <source>
        <dbReference type="Proteomes" id="UP001172630"/>
    </source>
</evidence>
<evidence type="ECO:0000313" key="2">
    <source>
        <dbReference type="EMBL" id="MDL2410786.1"/>
    </source>
</evidence>
<keyword evidence="1" id="KW-0812">Transmembrane</keyword>
<dbReference type="Proteomes" id="UP001172630">
    <property type="component" value="Unassembled WGS sequence"/>
</dbReference>
<feature type="transmembrane region" description="Helical" evidence="1">
    <location>
        <begin position="7"/>
        <end position="30"/>
    </location>
</feature>
<sequence>MAMWNSIVLDVGIGLAFMYFLLALACSVIQELIANVTSWRGRHLLNSIKVMLNDPAMTGLAKRVYSNPRIRSLSLPGKLPSYIPSAAFAKAIVDTFSEQGMLQQSSPAFQGPLSPFLRDAAGDVDKLQASIETWFDNAMDRFGGWYKRNVQLVLLAIAFFMAAAVNGSTFEVARQLWSQPMIRAAVESQAANIVRTTPTDATGGQQMASPDLEQLTATMNETLPIGWTASSYQRLFRGLEAEAAPTVSGSEVSVTGTSEAAPRLTPLTTKQWIFDWIEQLSGWVLTALAASLGAQFWFDTLGEALGIRAAGNRPTSKSR</sequence>
<accession>A0ABT7KQP3</accession>